<dbReference type="SUPFAM" id="SSF46548">
    <property type="entry name" value="alpha-helical ferredoxin"/>
    <property type="match status" value="1"/>
</dbReference>
<accession>A0ABR6VIU8</accession>
<keyword evidence="2" id="KW-0408">Iron</keyword>
<evidence type="ECO:0000313" key="5">
    <source>
        <dbReference type="EMBL" id="MBC3537088.1"/>
    </source>
</evidence>
<dbReference type="Proteomes" id="UP000606870">
    <property type="component" value="Unassembled WGS sequence"/>
</dbReference>
<organism evidence="5 6">
    <name type="scientific">Megasphaera hominis</name>
    <dbReference type="NCBI Taxonomy" id="159836"/>
    <lineage>
        <taxon>Bacteria</taxon>
        <taxon>Bacillati</taxon>
        <taxon>Bacillota</taxon>
        <taxon>Negativicutes</taxon>
        <taxon>Veillonellales</taxon>
        <taxon>Veillonellaceae</taxon>
        <taxon>Megasphaera</taxon>
    </lineage>
</organism>
<feature type="domain" description="4Fe-4S ferredoxin-type" evidence="4">
    <location>
        <begin position="212"/>
        <end position="244"/>
    </location>
</feature>
<evidence type="ECO:0000256" key="1">
    <source>
        <dbReference type="ARBA" id="ARBA00022723"/>
    </source>
</evidence>
<sequence length="340" mass="38599">MGYQLSGQALTSAFKKWSAEYDIYAPMVFEGTGRFSETDVIRYGKVTDPAQIVWDERSEYSFKDVLTPVCQVLFYFTENEVKEADFPPKGAIIFLRSCDLHAVKRLDFMFLENGPEDYYYKTLRDRVKFVLMGCEHPFEDCFCVSMGTNVSTDYDAAVNAKDGEYFLDCPDATLAAALQEFAERTCDVVPDHVEEDDVEVTIPDNLTNAIAKTSIWDEYDKRCIKCGRCTLACPTCTCWSMQDIFYTENGKAGERRRVQTSCMFDDYTTVAGGGCFRQKAGERMRFKVLHKVMDFNTRAGFQMCVGCGRCDAICPEYISLTNCINTKLPQGMKEVLENGQ</sequence>
<evidence type="ECO:0000256" key="2">
    <source>
        <dbReference type="ARBA" id="ARBA00023004"/>
    </source>
</evidence>
<keyword evidence="3" id="KW-0411">Iron-sulfur</keyword>
<proteinExistence type="predicted"/>
<gene>
    <name evidence="5" type="primary">asrA</name>
    <name evidence="5" type="ORF">H8J70_07475</name>
</gene>
<dbReference type="PANTHER" id="PTHR40447:SF1">
    <property type="entry name" value="ANAEROBIC SULFITE REDUCTASE SUBUNIT A"/>
    <property type="match status" value="1"/>
</dbReference>
<dbReference type="PROSITE" id="PS51379">
    <property type="entry name" value="4FE4S_FER_2"/>
    <property type="match status" value="2"/>
</dbReference>
<evidence type="ECO:0000259" key="4">
    <source>
        <dbReference type="PROSITE" id="PS51379"/>
    </source>
</evidence>
<dbReference type="NCBIfam" id="TIGR02910">
    <property type="entry name" value="sulfite_red_A"/>
    <property type="match status" value="1"/>
</dbReference>
<feature type="domain" description="4Fe-4S ferredoxin-type" evidence="4">
    <location>
        <begin position="295"/>
        <end position="323"/>
    </location>
</feature>
<evidence type="ECO:0000256" key="3">
    <source>
        <dbReference type="ARBA" id="ARBA00023014"/>
    </source>
</evidence>
<dbReference type="PANTHER" id="PTHR40447">
    <property type="entry name" value="ANAEROBIC SULFITE REDUCTASE SUBUNIT A"/>
    <property type="match status" value="1"/>
</dbReference>
<keyword evidence="6" id="KW-1185">Reference proteome</keyword>
<dbReference type="RefSeq" id="WP_186503257.1">
    <property type="nucleotide sequence ID" value="NZ_JACOGK010000019.1"/>
</dbReference>
<dbReference type="InterPro" id="IPR014259">
    <property type="entry name" value="Sulphite_reductase_A"/>
</dbReference>
<dbReference type="PROSITE" id="PS00198">
    <property type="entry name" value="4FE4S_FER_1"/>
    <property type="match status" value="2"/>
</dbReference>
<dbReference type="Pfam" id="PF17179">
    <property type="entry name" value="Fer4_22"/>
    <property type="match status" value="1"/>
</dbReference>
<evidence type="ECO:0000313" key="6">
    <source>
        <dbReference type="Proteomes" id="UP000606870"/>
    </source>
</evidence>
<dbReference type="EMBL" id="JACOGK010000019">
    <property type="protein sequence ID" value="MBC3537088.1"/>
    <property type="molecule type" value="Genomic_DNA"/>
</dbReference>
<protein>
    <submittedName>
        <fullName evidence="5">Anaerobic sulfite reductase subunit AsrA</fullName>
    </submittedName>
</protein>
<reference evidence="5 6" key="1">
    <citation type="submission" date="2020-08" db="EMBL/GenBank/DDBJ databases">
        <authorList>
            <person name="Liu C."/>
            <person name="Sun Q."/>
        </authorList>
    </citation>
    <scope>NUCLEOTIDE SEQUENCE [LARGE SCALE GENOMIC DNA]</scope>
    <source>
        <strain evidence="5 6">NSJ-59</strain>
    </source>
</reference>
<name>A0ABR6VIU8_9FIRM</name>
<keyword evidence="1" id="KW-0479">Metal-binding</keyword>
<comment type="caution">
    <text evidence="5">The sequence shown here is derived from an EMBL/GenBank/DDBJ whole genome shotgun (WGS) entry which is preliminary data.</text>
</comment>
<dbReference type="InterPro" id="IPR017896">
    <property type="entry name" value="4Fe4S_Fe-S-bd"/>
</dbReference>
<dbReference type="InterPro" id="IPR017900">
    <property type="entry name" value="4Fe4S_Fe_S_CS"/>
</dbReference>